<dbReference type="InterPro" id="IPR029045">
    <property type="entry name" value="ClpP/crotonase-like_dom_sf"/>
</dbReference>
<sequence>MSDESPILTERRGQRGGILWLTLNRPEKLNALTFPLLRELREIAFEARFDRTIRCVVITGAGRGFCAGMDFSGAANPDPDPIPEGLEAGQVDAEGYRLNFRHETETFIALRRLEVPMIAMVNGPCVGGGFDLASHCDMAVVSTAARFQVAYVKRGVFADLGGFWSLPRAIGWRKAMEMMMTGRFMSAEEAHASGFSNYLVEPDELEEKTMELALQIEAGPPIAQKVGKLLAMRTAHMDFDSAMQWSETAIPLVGLSADAREGAAAFREKRESDFKGV</sequence>
<evidence type="ECO:0008006" key="3">
    <source>
        <dbReference type="Google" id="ProtNLM"/>
    </source>
</evidence>
<protein>
    <recommendedName>
        <fullName evidence="3">Enoyl-CoA hydratase</fullName>
    </recommendedName>
</protein>
<comment type="similarity">
    <text evidence="1">Belongs to the enoyl-CoA hydratase/isomerase family.</text>
</comment>
<dbReference type="GO" id="GO:0003824">
    <property type="term" value="F:catalytic activity"/>
    <property type="evidence" value="ECO:0007669"/>
    <property type="project" value="InterPro"/>
</dbReference>
<gene>
    <name evidence="2" type="ORF">METZ01_LOCUS37303</name>
</gene>
<dbReference type="InterPro" id="IPR001753">
    <property type="entry name" value="Enoyl-CoA_hydra/iso"/>
</dbReference>
<dbReference type="PANTHER" id="PTHR11941">
    <property type="entry name" value="ENOYL-COA HYDRATASE-RELATED"/>
    <property type="match status" value="1"/>
</dbReference>
<dbReference type="PANTHER" id="PTHR11941:SF54">
    <property type="entry name" value="ENOYL-COA HYDRATASE, MITOCHONDRIAL"/>
    <property type="match status" value="1"/>
</dbReference>
<evidence type="ECO:0000313" key="2">
    <source>
        <dbReference type="EMBL" id="SUZ84449.1"/>
    </source>
</evidence>
<dbReference type="GO" id="GO:0006635">
    <property type="term" value="P:fatty acid beta-oxidation"/>
    <property type="evidence" value="ECO:0007669"/>
    <property type="project" value="TreeGrafter"/>
</dbReference>
<dbReference type="AlphaFoldDB" id="A0A381R0Q9"/>
<organism evidence="2">
    <name type="scientific">marine metagenome</name>
    <dbReference type="NCBI Taxonomy" id="408172"/>
    <lineage>
        <taxon>unclassified sequences</taxon>
        <taxon>metagenomes</taxon>
        <taxon>ecological metagenomes</taxon>
    </lineage>
</organism>
<accession>A0A381R0Q9</accession>
<evidence type="ECO:0000256" key="1">
    <source>
        <dbReference type="ARBA" id="ARBA00005254"/>
    </source>
</evidence>
<proteinExistence type="inferred from homology"/>
<dbReference type="Gene3D" id="3.90.226.10">
    <property type="entry name" value="2-enoyl-CoA Hydratase, Chain A, domain 1"/>
    <property type="match status" value="1"/>
</dbReference>
<dbReference type="SUPFAM" id="SSF52096">
    <property type="entry name" value="ClpP/crotonase"/>
    <property type="match status" value="1"/>
</dbReference>
<reference evidence="2" key="1">
    <citation type="submission" date="2018-05" db="EMBL/GenBank/DDBJ databases">
        <authorList>
            <person name="Lanie J.A."/>
            <person name="Ng W.-L."/>
            <person name="Kazmierczak K.M."/>
            <person name="Andrzejewski T.M."/>
            <person name="Davidsen T.M."/>
            <person name="Wayne K.J."/>
            <person name="Tettelin H."/>
            <person name="Glass J.I."/>
            <person name="Rusch D."/>
            <person name="Podicherti R."/>
            <person name="Tsui H.-C.T."/>
            <person name="Winkler M.E."/>
        </authorList>
    </citation>
    <scope>NUCLEOTIDE SEQUENCE</scope>
</reference>
<dbReference type="EMBL" id="UINC01001594">
    <property type="protein sequence ID" value="SUZ84449.1"/>
    <property type="molecule type" value="Genomic_DNA"/>
</dbReference>
<dbReference type="PROSITE" id="PS00166">
    <property type="entry name" value="ENOYL_COA_HYDRATASE"/>
    <property type="match status" value="1"/>
</dbReference>
<dbReference type="Pfam" id="PF00378">
    <property type="entry name" value="ECH_1"/>
    <property type="match status" value="1"/>
</dbReference>
<dbReference type="InterPro" id="IPR018376">
    <property type="entry name" value="Enoyl-CoA_hyd/isom_CS"/>
</dbReference>
<dbReference type="CDD" id="cd06558">
    <property type="entry name" value="crotonase-like"/>
    <property type="match status" value="1"/>
</dbReference>
<name>A0A381R0Q9_9ZZZZ</name>